<dbReference type="EMBL" id="UGTB01000004">
    <property type="protein sequence ID" value="SUB60288.1"/>
    <property type="molecule type" value="Genomic_DNA"/>
</dbReference>
<dbReference type="InterPro" id="IPR003200">
    <property type="entry name" value="Nict_dMeBzImd_PRibTrfase"/>
</dbReference>
<evidence type="ECO:0000256" key="4">
    <source>
        <dbReference type="ARBA" id="ARBA00011991"/>
    </source>
</evidence>
<reference evidence="13 15" key="2">
    <citation type="submission" date="2018-06" db="EMBL/GenBank/DDBJ databases">
        <authorList>
            <consortium name="Pathogen Informatics"/>
            <person name="Doyle S."/>
        </authorList>
    </citation>
    <scope>NUCLEOTIDE SEQUENCE [LARGE SCALE GENOMIC DNA]</scope>
    <source>
        <strain evidence="13 15">NCTC11460</strain>
    </source>
</reference>
<evidence type="ECO:0000313" key="14">
    <source>
        <dbReference type="Proteomes" id="UP000070326"/>
    </source>
</evidence>
<gene>
    <name evidence="11 13" type="primary">cobT</name>
    <name evidence="12" type="ORF">HMPREF3195_01925</name>
    <name evidence="13" type="ORF">NCTC11460_00187</name>
</gene>
<dbReference type="InterPro" id="IPR017846">
    <property type="entry name" value="Nict_dMeBzImd_PRibTrfase_bact"/>
</dbReference>
<name>A0A135YLR8_9FIRM</name>
<dbReference type="UniPathway" id="UPA00061">
    <property type="reaction ID" value="UER00516"/>
</dbReference>
<keyword evidence="7 11" id="KW-0328">Glycosyltransferase</keyword>
<evidence type="ECO:0000256" key="6">
    <source>
        <dbReference type="ARBA" id="ARBA00022573"/>
    </source>
</evidence>
<keyword evidence="6 11" id="KW-0169">Cobalamin biosynthesis</keyword>
<dbReference type="SUPFAM" id="SSF52733">
    <property type="entry name" value="Nicotinate mononucleotide:5,6-dimethylbenzimidazole phosphoribosyltransferase (CobT)"/>
    <property type="match status" value="1"/>
</dbReference>
<feature type="active site" description="Proton acceptor" evidence="11">
    <location>
        <position position="318"/>
    </location>
</feature>
<evidence type="ECO:0000313" key="12">
    <source>
        <dbReference type="EMBL" id="KXI10339.1"/>
    </source>
</evidence>
<dbReference type="GO" id="GO:0009236">
    <property type="term" value="P:cobalamin biosynthetic process"/>
    <property type="evidence" value="ECO:0007669"/>
    <property type="project" value="UniProtKB-UniRule"/>
</dbReference>
<dbReference type="AlphaFoldDB" id="A0A135YLR8"/>
<dbReference type="PATRIC" id="fig|1261.3.peg.977"/>
<dbReference type="Proteomes" id="UP000070326">
    <property type="component" value="Unassembled WGS sequence"/>
</dbReference>
<dbReference type="NCBIfam" id="TIGR03160">
    <property type="entry name" value="cobT_DBIPRT"/>
    <property type="match status" value="1"/>
</dbReference>
<dbReference type="Gene3D" id="1.10.1610.10">
    <property type="match status" value="1"/>
</dbReference>
<evidence type="ECO:0000313" key="15">
    <source>
        <dbReference type="Proteomes" id="UP000255101"/>
    </source>
</evidence>
<dbReference type="GO" id="GO:0008939">
    <property type="term" value="F:nicotinate-nucleotide-dimethylbenzimidazole phosphoribosyltransferase activity"/>
    <property type="evidence" value="ECO:0007669"/>
    <property type="project" value="UniProtKB-UniRule"/>
</dbReference>
<evidence type="ECO:0000256" key="7">
    <source>
        <dbReference type="ARBA" id="ARBA00022676"/>
    </source>
</evidence>
<dbReference type="CDD" id="cd02439">
    <property type="entry name" value="DMB-PRT_CobT"/>
    <property type="match status" value="1"/>
</dbReference>
<evidence type="ECO:0000256" key="5">
    <source>
        <dbReference type="ARBA" id="ARBA00015486"/>
    </source>
</evidence>
<dbReference type="EC" id="2.4.2.21" evidence="4 11"/>
<keyword evidence="8 11" id="KW-0808">Transferase</keyword>
<reference evidence="12 14" key="1">
    <citation type="submission" date="2016-02" db="EMBL/GenBank/DDBJ databases">
        <authorList>
            <person name="Wen L."/>
            <person name="He K."/>
            <person name="Yang H."/>
        </authorList>
    </citation>
    <scope>NUCLEOTIDE SEQUENCE [LARGE SCALE GENOMIC DNA]</scope>
    <source>
        <strain evidence="12 14">MJR8628A</strain>
    </source>
</reference>
<organism evidence="12 14">
    <name type="scientific">Peptostreptococcus anaerobius</name>
    <dbReference type="NCBI Taxonomy" id="1261"/>
    <lineage>
        <taxon>Bacteria</taxon>
        <taxon>Bacillati</taxon>
        <taxon>Bacillota</taxon>
        <taxon>Clostridia</taxon>
        <taxon>Peptostreptococcales</taxon>
        <taxon>Peptostreptococcaceae</taxon>
        <taxon>Peptostreptococcus</taxon>
    </lineage>
</organism>
<sequence>MNLLVSISRNIYPLDERAIERAQKRWDDKIHPKDSLGQLEDITKKLAGIYCTNKIEDQPKKCIIAFGADHGVHDEGVSPQPQIITRMQLENFARGLTGVGVLAKFNKTDLIPIDIGVLGDEPMYGVVSHKIRQGTDNIAKGPAMTMDEAVKSIELGIEIAEKCIVEGYKIIGIGEMGISNTTPSTAILSVMSGKDPIDIADVGAGIGLERVKHKADVVRKAIEINNPNPTDGIEVLAKVGGFDIGGMTGVILGCAANRIPVVVDGFISYAAALIAYRINPRSKDYLIMSHKSDEKGSETALSILGIKPMLDMDMRLGEGTGAALAMNIIDSSIYAYNHMGEFKDLEIGRVLGLWDK</sequence>
<accession>A0A135YLR8</accession>
<dbReference type="PANTHER" id="PTHR43463">
    <property type="entry name" value="NICOTINATE-NUCLEOTIDE--DIMETHYLBENZIMIDAZOLE PHOSPHORIBOSYLTRANSFERASE"/>
    <property type="match status" value="1"/>
</dbReference>
<dbReference type="PANTHER" id="PTHR43463:SF1">
    <property type="entry name" value="NICOTINATE-NUCLEOTIDE--DIMETHYLBENZIMIDAZOLE PHOSPHORIBOSYLTRANSFERASE"/>
    <property type="match status" value="1"/>
</dbReference>
<dbReference type="RefSeq" id="WP_002846169.1">
    <property type="nucleotide sequence ID" value="NZ_CAXUJS010000008.1"/>
</dbReference>
<dbReference type="Pfam" id="PF02277">
    <property type="entry name" value="DBI_PRT"/>
    <property type="match status" value="1"/>
</dbReference>
<comment type="function">
    <text evidence="1 11">Catalyzes the synthesis of alpha-ribazole-5'-phosphate from nicotinate mononucleotide (NAMN) and 5,6-dimethylbenzimidazole (DMB).</text>
</comment>
<dbReference type="InterPro" id="IPR023195">
    <property type="entry name" value="Nict_dMeBzImd_PRibTrfase_N"/>
</dbReference>
<evidence type="ECO:0000256" key="1">
    <source>
        <dbReference type="ARBA" id="ARBA00002197"/>
    </source>
</evidence>
<proteinExistence type="inferred from homology"/>
<comment type="similarity">
    <text evidence="3 11">Belongs to the CobT family.</text>
</comment>
<evidence type="ECO:0000256" key="2">
    <source>
        <dbReference type="ARBA" id="ARBA00005049"/>
    </source>
</evidence>
<dbReference type="Proteomes" id="UP000255101">
    <property type="component" value="Unassembled WGS sequence"/>
</dbReference>
<dbReference type="FunFam" id="3.40.50.10210:FF:000001">
    <property type="entry name" value="Nicotinate-nucleotide--dimethylbenzimidazole phosphoribosyltransferase"/>
    <property type="match status" value="1"/>
</dbReference>
<evidence type="ECO:0000256" key="10">
    <source>
        <dbReference type="ARBA" id="ARBA00047340"/>
    </source>
</evidence>
<dbReference type="Gene3D" id="3.40.50.10210">
    <property type="match status" value="1"/>
</dbReference>
<dbReference type="eggNOG" id="COG2038">
    <property type="taxonomic scope" value="Bacteria"/>
</dbReference>
<evidence type="ECO:0000256" key="8">
    <source>
        <dbReference type="ARBA" id="ARBA00022679"/>
    </source>
</evidence>
<evidence type="ECO:0000256" key="11">
    <source>
        <dbReference type="HAMAP-Rule" id="MF_00230"/>
    </source>
</evidence>
<dbReference type="NCBIfam" id="NF000996">
    <property type="entry name" value="PRK00105.1"/>
    <property type="match status" value="1"/>
</dbReference>
<comment type="pathway">
    <text evidence="2 11">Nucleoside biosynthesis; alpha-ribazole biosynthesis; alpha-ribazole from 5,6-dimethylbenzimidazole: step 1/2.</text>
</comment>
<evidence type="ECO:0000256" key="3">
    <source>
        <dbReference type="ARBA" id="ARBA00007110"/>
    </source>
</evidence>
<dbReference type="EMBL" id="LSQZ01000099">
    <property type="protein sequence ID" value="KXI10339.1"/>
    <property type="molecule type" value="Genomic_DNA"/>
</dbReference>
<comment type="catalytic activity">
    <reaction evidence="10 11">
        <text>5,6-dimethylbenzimidazole + nicotinate beta-D-ribonucleotide = alpha-ribazole 5'-phosphate + nicotinate + H(+)</text>
        <dbReference type="Rhea" id="RHEA:11196"/>
        <dbReference type="ChEBI" id="CHEBI:15378"/>
        <dbReference type="ChEBI" id="CHEBI:15890"/>
        <dbReference type="ChEBI" id="CHEBI:32544"/>
        <dbReference type="ChEBI" id="CHEBI:57502"/>
        <dbReference type="ChEBI" id="CHEBI:57918"/>
        <dbReference type="EC" id="2.4.2.21"/>
    </reaction>
</comment>
<evidence type="ECO:0000256" key="9">
    <source>
        <dbReference type="ARBA" id="ARBA00030686"/>
    </source>
</evidence>
<protein>
    <recommendedName>
        <fullName evidence="5 11">Nicotinate-nucleotide--dimethylbenzimidazole phosphoribosyltransferase</fullName>
        <shortName evidence="11">NN:DBI PRT</shortName>
        <ecNumber evidence="4 11">2.4.2.21</ecNumber>
    </recommendedName>
    <alternativeName>
        <fullName evidence="9 11">N(1)-alpha-phosphoribosyltransferase</fullName>
    </alternativeName>
</protein>
<dbReference type="InterPro" id="IPR036087">
    <property type="entry name" value="Nict_dMeBzImd_PRibTrfase_sf"/>
</dbReference>
<dbReference type="STRING" id="1261.HMPREF3195_01925"/>
<dbReference type="HAMAP" id="MF_00230">
    <property type="entry name" value="CobT"/>
    <property type="match status" value="1"/>
</dbReference>
<evidence type="ECO:0000313" key="13">
    <source>
        <dbReference type="EMBL" id="SUB60288.1"/>
    </source>
</evidence>